<reference evidence="2" key="1">
    <citation type="submission" date="2016-10" db="EMBL/GenBank/DDBJ databases">
        <authorList>
            <person name="de Groot N.N."/>
        </authorList>
    </citation>
    <scope>NUCLEOTIDE SEQUENCE</scope>
</reference>
<keyword evidence="2" id="KW-0328">Glycosyltransferase</keyword>
<proteinExistence type="predicted"/>
<dbReference type="Gene3D" id="3.40.50.2020">
    <property type="match status" value="1"/>
</dbReference>
<dbReference type="InterPro" id="IPR029057">
    <property type="entry name" value="PRTase-like"/>
</dbReference>
<organism evidence="2">
    <name type="scientific">hydrothermal vent metagenome</name>
    <dbReference type="NCBI Taxonomy" id="652676"/>
    <lineage>
        <taxon>unclassified sequences</taxon>
        <taxon>metagenomes</taxon>
        <taxon>ecological metagenomes</taxon>
    </lineage>
</organism>
<accession>A0A1W1BUR3</accession>
<dbReference type="SUPFAM" id="SSF53271">
    <property type="entry name" value="PRTase-like"/>
    <property type="match status" value="1"/>
</dbReference>
<dbReference type="Pfam" id="PF00156">
    <property type="entry name" value="Pribosyltran"/>
    <property type="match status" value="1"/>
</dbReference>
<dbReference type="CDD" id="cd06223">
    <property type="entry name" value="PRTases_typeI"/>
    <property type="match status" value="1"/>
</dbReference>
<dbReference type="EMBL" id="FPHK01000027">
    <property type="protein sequence ID" value="SFV57256.1"/>
    <property type="molecule type" value="Genomic_DNA"/>
</dbReference>
<dbReference type="GO" id="GO:0016757">
    <property type="term" value="F:glycosyltransferase activity"/>
    <property type="evidence" value="ECO:0007669"/>
    <property type="project" value="UniProtKB-KW"/>
</dbReference>
<evidence type="ECO:0000259" key="1">
    <source>
        <dbReference type="Pfam" id="PF00156"/>
    </source>
</evidence>
<protein>
    <submittedName>
        <fullName evidence="2">Possible purine/pyrimidine phosphoribosyltransferase</fullName>
    </submittedName>
</protein>
<evidence type="ECO:0000313" key="2">
    <source>
        <dbReference type="EMBL" id="SFV57256.1"/>
    </source>
</evidence>
<feature type="domain" description="Phosphoribosyltransferase" evidence="1">
    <location>
        <begin position="145"/>
        <end position="188"/>
    </location>
</feature>
<dbReference type="AlphaFoldDB" id="A0A1W1BUR3"/>
<sequence length="192" mass="21731">MKCLLCENYSLAQHICKKCQALFLTPSFYKRTLSNGVQVFSFYRYEDIKQFLFTKHTDLGYAIYSLIADLSFKKFASEFHTEGQFASIGIDENTKGAYSHTAILNHALKSRNIKPLYGKLLAQNKVSYSGKSKAFRLANPRNFHVKNFKQNDVILVDDIVTTGTTLTEAITALQQKSKEVAFCLTLCDVSIN</sequence>
<dbReference type="InterPro" id="IPR000836">
    <property type="entry name" value="PRTase_dom"/>
</dbReference>
<keyword evidence="2" id="KW-0808">Transferase</keyword>
<gene>
    <name evidence="2" type="ORF">MNB_SM-6-717</name>
</gene>
<name>A0A1W1BUR3_9ZZZZ</name>